<reference evidence="1 2" key="1">
    <citation type="journal article" date="2021" name="Genome Biol. Evol.">
        <title>Complete Genome Sequencing of a Novel Gloeobacter Species from a Waterfall Cave in Mexico.</title>
        <authorList>
            <person name="Saw J.H."/>
            <person name="Cardona T."/>
            <person name="Montejano G."/>
        </authorList>
    </citation>
    <scope>NUCLEOTIDE SEQUENCE [LARGE SCALE GENOMIC DNA]</scope>
    <source>
        <strain evidence="1">MG652769</strain>
    </source>
</reference>
<evidence type="ECO:0008006" key="3">
    <source>
        <dbReference type="Google" id="ProtNLM"/>
    </source>
</evidence>
<gene>
    <name evidence="1" type="ORF">ISF26_21850</name>
</gene>
<evidence type="ECO:0000313" key="1">
    <source>
        <dbReference type="EMBL" id="UFP94355.1"/>
    </source>
</evidence>
<accession>A0ABY3PL13</accession>
<keyword evidence="2" id="KW-1185">Reference proteome</keyword>
<dbReference type="EMBL" id="CP063845">
    <property type="protein sequence ID" value="UFP94355.1"/>
    <property type="molecule type" value="Genomic_DNA"/>
</dbReference>
<sequence length="216" mass="24727">MQELKYTLLSDGSSDRALIPILSWLLRQHLGDISIQEQWADLSRLRNRPRNLAEKINTSIYLYPCDVLFVHRDAEREPWQKRLEEINQAVANCNKLYTSVVRVIPVRMQEAWLLFDIVALRNAAGNPSGNEPLELPRLSQVEYLADPKQTLHDLLRCACGLQGRRRNRFIPEQAAVRVTEFAEDFSALRALSAFQALEEEIKQFIATGMPSHSTAT</sequence>
<protein>
    <recommendedName>
        <fullName evidence="3">DUF4276 family protein</fullName>
    </recommendedName>
</protein>
<dbReference type="Proteomes" id="UP001054846">
    <property type="component" value="Chromosome"/>
</dbReference>
<dbReference type="RefSeq" id="WP_230841410.1">
    <property type="nucleotide sequence ID" value="NZ_CP063845.1"/>
</dbReference>
<organism evidence="1 2">
    <name type="scientific">Gloeobacter morelensis MG652769</name>
    <dbReference type="NCBI Taxonomy" id="2781736"/>
    <lineage>
        <taxon>Bacteria</taxon>
        <taxon>Bacillati</taxon>
        <taxon>Cyanobacteriota</taxon>
        <taxon>Cyanophyceae</taxon>
        <taxon>Gloeobacterales</taxon>
        <taxon>Gloeobacteraceae</taxon>
        <taxon>Gloeobacter</taxon>
        <taxon>Gloeobacter morelensis</taxon>
    </lineage>
</organism>
<name>A0ABY3PL13_9CYAN</name>
<evidence type="ECO:0000313" key="2">
    <source>
        <dbReference type="Proteomes" id="UP001054846"/>
    </source>
</evidence>
<proteinExistence type="predicted"/>